<dbReference type="SMART" id="SM00773">
    <property type="entry name" value="WGR"/>
    <property type="match status" value="1"/>
</dbReference>
<sequence>MPRYEFKEGSSNKFWEITFEGKSFTTRWGRIDTDGQEKTQSFDSPEAAQKEYDKLVREKEKKGYELVGDGEGGEDGDDESPSVEGKSNPELEAAIQKDPANVDAYLVYGDWLQSQGDPRGELVALQHAVSKAEGTEASTLKRQITAHIKKHKALLLGGLAKAWSEEELKVEWHLGFIRDARLGKKDYDSELEVPETLVKLLAHPSAKFLQSLTIGMVDMEGENYYAGVVEAIVKTKGMPTLRSLFLGDFEYPDETEISWSYINDVTGLYKVLPNLRSLRLRGADADLGKIDLPELREFSMETGGLPLGAVKSIASANWPKLEKLEVWFGSENYGAEGGVEDIQPILDGKGLSNVKVLGLRNSEFTDELAKALPTAKILPQLEKLDLSMGCLSDTGAQTLADNAAAFKHLKHLDVTENTLTKAGEKLVAKLAATVAAGSQRDYDEEYRYAAVGE</sequence>
<dbReference type="InterPro" id="IPR049809">
    <property type="entry name" value="YehF/YfeS-like_WGR"/>
</dbReference>
<feature type="compositionally biased region" description="Acidic residues" evidence="1">
    <location>
        <begin position="71"/>
        <end position="81"/>
    </location>
</feature>
<dbReference type="Pfam" id="PF05406">
    <property type="entry name" value="WGR"/>
    <property type="match status" value="1"/>
</dbReference>
<protein>
    <submittedName>
        <fullName evidence="3">WGR domain-containing protein</fullName>
    </submittedName>
</protein>
<dbReference type="RefSeq" id="WP_141645168.1">
    <property type="nucleotide sequence ID" value="NZ_VIFM01000112.1"/>
</dbReference>
<comment type="caution">
    <text evidence="3">The sequence shown here is derived from an EMBL/GenBank/DDBJ whole genome shotgun (WGS) entry which is preliminary data.</text>
</comment>
<dbReference type="InterPro" id="IPR032675">
    <property type="entry name" value="LRR_dom_sf"/>
</dbReference>
<proteinExistence type="predicted"/>
<dbReference type="NCBIfam" id="TIGR02996">
    <property type="entry name" value="rpt_mate_G_obs"/>
    <property type="match status" value="1"/>
</dbReference>
<evidence type="ECO:0000313" key="4">
    <source>
        <dbReference type="Proteomes" id="UP000315369"/>
    </source>
</evidence>
<evidence type="ECO:0000313" key="3">
    <source>
        <dbReference type="EMBL" id="TQF13095.1"/>
    </source>
</evidence>
<feature type="domain" description="WGR" evidence="2">
    <location>
        <begin position="1"/>
        <end position="77"/>
    </location>
</feature>
<organism evidence="3 4">
    <name type="scientific">Myxococcus llanfairpwllgwyngyllgogerychwyrndrobwllllantysiliogogogochensis</name>
    <dbReference type="NCBI Taxonomy" id="2590453"/>
    <lineage>
        <taxon>Bacteria</taxon>
        <taxon>Pseudomonadati</taxon>
        <taxon>Myxococcota</taxon>
        <taxon>Myxococcia</taxon>
        <taxon>Myxococcales</taxon>
        <taxon>Cystobacterineae</taxon>
        <taxon>Myxococcaceae</taxon>
        <taxon>Myxococcus</taxon>
    </lineage>
</organism>
<dbReference type="Gene3D" id="3.80.10.10">
    <property type="entry name" value="Ribonuclease Inhibitor"/>
    <property type="match status" value="1"/>
</dbReference>
<accession>A0A540WVQ1</accession>
<dbReference type="PANTHER" id="PTHR30634">
    <property type="entry name" value="OUTER MEMBRANE LOLAB LIPOPROTEIN INSERTION APPARATUS"/>
    <property type="match status" value="1"/>
</dbReference>
<dbReference type="Gene3D" id="2.20.140.10">
    <property type="entry name" value="WGR domain"/>
    <property type="match status" value="1"/>
</dbReference>
<dbReference type="OrthoDB" id="9781345at2"/>
<dbReference type="Proteomes" id="UP000315369">
    <property type="component" value="Unassembled WGS sequence"/>
</dbReference>
<dbReference type="InterPro" id="IPR036930">
    <property type="entry name" value="WGR_dom_sf"/>
</dbReference>
<dbReference type="AlphaFoldDB" id="A0A540WVQ1"/>
<feature type="region of interest" description="Disordered" evidence="1">
    <location>
        <begin position="63"/>
        <end position="87"/>
    </location>
</feature>
<dbReference type="InterPro" id="IPR014338">
    <property type="entry name" value="CHP02996_rpt-companion-dom"/>
</dbReference>
<evidence type="ECO:0000259" key="2">
    <source>
        <dbReference type="PROSITE" id="PS51977"/>
    </source>
</evidence>
<dbReference type="PANTHER" id="PTHR30634:SF13">
    <property type="entry name" value="PROTEIN YEHF"/>
    <property type="match status" value="1"/>
</dbReference>
<dbReference type="InterPro" id="IPR001611">
    <property type="entry name" value="Leu-rich_rpt"/>
</dbReference>
<feature type="region of interest" description="Disordered" evidence="1">
    <location>
        <begin position="26"/>
        <end position="51"/>
    </location>
</feature>
<dbReference type="PROSITE" id="PS51977">
    <property type="entry name" value="WGR"/>
    <property type="match status" value="1"/>
</dbReference>
<dbReference type="CDD" id="cd07996">
    <property type="entry name" value="WGR_MMR_like"/>
    <property type="match status" value="1"/>
</dbReference>
<dbReference type="SUPFAM" id="SSF52047">
    <property type="entry name" value="RNI-like"/>
    <property type="match status" value="1"/>
</dbReference>
<dbReference type="Pfam" id="PF13516">
    <property type="entry name" value="LRR_6"/>
    <property type="match status" value="2"/>
</dbReference>
<evidence type="ECO:0000256" key="1">
    <source>
        <dbReference type="SAM" id="MobiDB-lite"/>
    </source>
</evidence>
<dbReference type="EMBL" id="VIFM01000112">
    <property type="protein sequence ID" value="TQF13095.1"/>
    <property type="molecule type" value="Genomic_DNA"/>
</dbReference>
<reference evidence="3 4" key="1">
    <citation type="submission" date="2019-06" db="EMBL/GenBank/DDBJ databases">
        <authorList>
            <person name="Livingstone P."/>
            <person name="Whitworth D."/>
        </authorList>
    </citation>
    <scope>NUCLEOTIDE SEQUENCE [LARGE SCALE GENOMIC DNA]</scope>
    <source>
        <strain evidence="3 4">AM401</strain>
    </source>
</reference>
<keyword evidence="4" id="KW-1185">Reference proteome</keyword>
<name>A0A540WVQ1_9BACT</name>
<dbReference type="InterPro" id="IPR050458">
    <property type="entry name" value="LolB"/>
</dbReference>
<dbReference type="SUPFAM" id="SSF142921">
    <property type="entry name" value="WGR domain-like"/>
    <property type="match status" value="1"/>
</dbReference>
<dbReference type="InterPro" id="IPR008893">
    <property type="entry name" value="WGR_domain"/>
</dbReference>
<gene>
    <name evidence="3" type="ORF">FJV41_25575</name>
</gene>